<evidence type="ECO:0000313" key="9">
    <source>
        <dbReference type="EMBL" id="MBL3658581.1"/>
    </source>
</evidence>
<evidence type="ECO:0000256" key="5">
    <source>
        <dbReference type="ARBA" id="ARBA00023172"/>
    </source>
</evidence>
<dbReference type="PANTHER" id="PTHR30461:SF2">
    <property type="entry name" value="SERINE RECOMBINASE PINE-RELATED"/>
    <property type="match status" value="1"/>
</dbReference>
<dbReference type="PANTHER" id="PTHR30461">
    <property type="entry name" value="DNA-INVERTASE FROM LAMBDOID PROPHAGE"/>
    <property type="match status" value="1"/>
</dbReference>
<evidence type="ECO:0000313" key="10">
    <source>
        <dbReference type="Proteomes" id="UP000659388"/>
    </source>
</evidence>
<dbReference type="CDD" id="cd03768">
    <property type="entry name" value="SR_ResInv"/>
    <property type="match status" value="1"/>
</dbReference>
<dbReference type="GO" id="GO:0003677">
    <property type="term" value="F:DNA binding"/>
    <property type="evidence" value="ECO:0007669"/>
    <property type="project" value="UniProtKB-KW"/>
</dbReference>
<keyword evidence="4" id="KW-0238">DNA-binding</keyword>
<keyword evidence="3" id="KW-0230">DNA invertase</keyword>
<evidence type="ECO:0000256" key="3">
    <source>
        <dbReference type="ARBA" id="ARBA00023100"/>
    </source>
</evidence>
<dbReference type="Proteomes" id="UP000659388">
    <property type="component" value="Unassembled WGS sequence"/>
</dbReference>
<evidence type="ECO:0000256" key="4">
    <source>
        <dbReference type="ARBA" id="ARBA00023125"/>
    </source>
</evidence>
<comment type="similarity">
    <text evidence="1">Belongs to the site-specific recombinase resolvase family.</text>
</comment>
<dbReference type="InterPro" id="IPR036162">
    <property type="entry name" value="Resolvase-like_N_sf"/>
</dbReference>
<comment type="caution">
    <text evidence="9">The sequence shown here is derived from an EMBL/GenBank/DDBJ whole genome shotgun (WGS) entry which is preliminary data.</text>
</comment>
<keyword evidence="5" id="KW-0233">DNA recombination</keyword>
<gene>
    <name evidence="9" type="ORF">JL102_20680</name>
</gene>
<evidence type="ECO:0000256" key="6">
    <source>
        <dbReference type="PIRSR" id="PIRSR606118-50"/>
    </source>
</evidence>
<dbReference type="RefSeq" id="WP_202246377.1">
    <property type="nucleotide sequence ID" value="NZ_JAESIY010000014.1"/>
</dbReference>
<dbReference type="Pfam" id="PF00239">
    <property type="entry name" value="Resolvase"/>
    <property type="match status" value="1"/>
</dbReference>
<proteinExistence type="inferred from homology"/>
<evidence type="ECO:0000256" key="7">
    <source>
        <dbReference type="PROSITE-ProRule" id="PRU10137"/>
    </source>
</evidence>
<dbReference type="FunFam" id="3.40.50.1390:FF:000001">
    <property type="entry name" value="DNA recombinase"/>
    <property type="match status" value="1"/>
</dbReference>
<sequence>MNIGYARVSTQDQKLEVQLSELQKYGCEMIFKEKQSAIKERPELDKMISHLRKGDTVVVWKLDRLGRSLRHLVNLVGSFKDMGVDFVSINDNIDTTTSQGRLMFNLFASFAEFEREMISERTKAGLAHARKYGRKGGRKPGISKEGKIKAWAALKRTRDSDVPVSQIQKELGLSKATYYRYLQWAENHEKKENNLKK</sequence>
<protein>
    <submittedName>
        <fullName evidence="9">Recombinase family protein</fullName>
    </submittedName>
</protein>
<dbReference type="Gene3D" id="3.40.50.1390">
    <property type="entry name" value="Resolvase, N-terminal catalytic domain"/>
    <property type="match status" value="1"/>
</dbReference>
<evidence type="ECO:0000256" key="2">
    <source>
        <dbReference type="ARBA" id="ARBA00022908"/>
    </source>
</evidence>
<reference evidence="9" key="1">
    <citation type="submission" date="2021-01" db="EMBL/GenBank/DDBJ databases">
        <title>Fulvivirga kasyanovii gen. nov., sp nov., a novel member of the phylum Bacteroidetes isolated from seawater in a mussel farm.</title>
        <authorList>
            <person name="Zhao L.-H."/>
            <person name="Wang Z.-J."/>
        </authorList>
    </citation>
    <scope>NUCLEOTIDE SEQUENCE</scope>
    <source>
        <strain evidence="9">2943</strain>
    </source>
</reference>
<dbReference type="EMBL" id="JAESIY010000014">
    <property type="protein sequence ID" value="MBL3658581.1"/>
    <property type="molecule type" value="Genomic_DNA"/>
</dbReference>
<dbReference type="PROSITE" id="PS51736">
    <property type="entry name" value="RECOMBINASES_3"/>
    <property type="match status" value="1"/>
</dbReference>
<evidence type="ECO:0000256" key="1">
    <source>
        <dbReference type="ARBA" id="ARBA00009913"/>
    </source>
</evidence>
<dbReference type="InterPro" id="IPR006118">
    <property type="entry name" value="Recombinase_CS"/>
</dbReference>
<keyword evidence="2" id="KW-0229">DNA integration</keyword>
<dbReference type="InterPro" id="IPR006119">
    <property type="entry name" value="Resolv_N"/>
</dbReference>
<accession>A0A937F936</accession>
<name>A0A937F936_9BACT</name>
<dbReference type="InterPro" id="IPR050639">
    <property type="entry name" value="SSR_resolvase"/>
</dbReference>
<dbReference type="PROSITE" id="PS00398">
    <property type="entry name" value="RECOMBINASES_2"/>
    <property type="match status" value="1"/>
</dbReference>
<dbReference type="SMART" id="SM00857">
    <property type="entry name" value="Resolvase"/>
    <property type="match status" value="1"/>
</dbReference>
<organism evidence="9 10">
    <name type="scientific">Fulvivirga sediminis</name>
    <dbReference type="NCBI Taxonomy" id="2803949"/>
    <lineage>
        <taxon>Bacteria</taxon>
        <taxon>Pseudomonadati</taxon>
        <taxon>Bacteroidota</taxon>
        <taxon>Cytophagia</taxon>
        <taxon>Cytophagales</taxon>
        <taxon>Fulvivirgaceae</taxon>
        <taxon>Fulvivirga</taxon>
    </lineage>
</organism>
<evidence type="ECO:0000259" key="8">
    <source>
        <dbReference type="PROSITE" id="PS51736"/>
    </source>
</evidence>
<dbReference type="SUPFAM" id="SSF53041">
    <property type="entry name" value="Resolvase-like"/>
    <property type="match status" value="1"/>
</dbReference>
<feature type="active site" description="O-(5'-phospho-DNA)-serine intermediate" evidence="6 7">
    <location>
        <position position="9"/>
    </location>
</feature>
<dbReference type="PROSITE" id="PS00397">
    <property type="entry name" value="RECOMBINASES_1"/>
    <property type="match status" value="1"/>
</dbReference>
<dbReference type="GO" id="GO:0015074">
    <property type="term" value="P:DNA integration"/>
    <property type="evidence" value="ECO:0007669"/>
    <property type="project" value="UniProtKB-KW"/>
</dbReference>
<dbReference type="AlphaFoldDB" id="A0A937F936"/>
<keyword evidence="10" id="KW-1185">Reference proteome</keyword>
<feature type="domain" description="Resolvase/invertase-type recombinase catalytic" evidence="8">
    <location>
        <begin position="1"/>
        <end position="133"/>
    </location>
</feature>
<dbReference type="GO" id="GO:0000150">
    <property type="term" value="F:DNA strand exchange activity"/>
    <property type="evidence" value="ECO:0007669"/>
    <property type="project" value="UniProtKB-KW"/>
</dbReference>